<dbReference type="PANTHER" id="PTHR33824:SF7">
    <property type="entry name" value="POLYKETIDE CYCLASE_DEHYDRASE AND LIPID TRANSPORT SUPERFAMILY PROTEIN"/>
    <property type="match status" value="1"/>
</dbReference>
<proteinExistence type="predicted"/>
<dbReference type="SUPFAM" id="SSF55961">
    <property type="entry name" value="Bet v1-like"/>
    <property type="match status" value="1"/>
</dbReference>
<dbReference type="InterPro" id="IPR023393">
    <property type="entry name" value="START-like_dom_sf"/>
</dbReference>
<comment type="caution">
    <text evidence="2">The sequence shown here is derived from an EMBL/GenBank/DDBJ whole genome shotgun (WGS) entry which is preliminary data.</text>
</comment>
<dbReference type="GeneID" id="86866212"/>
<sequence length="153" mass="17600">MSTITEAIDVDVPIRVAYNQWTQFESFPHFMEGVREIRQLDDTHVHWVIDIAGQVREFDATITEQHPDERVAWTSDSGPNHAGVITFHRLDDEKTRVTAQMDIDPEGFVENVADKLGVLGNRVKNDMRKFKEFIEQRGHETGGWRGDVDRPTP</sequence>
<dbReference type="Proteomes" id="UP000053060">
    <property type="component" value="Unassembled WGS sequence"/>
</dbReference>
<dbReference type="PANTHER" id="PTHR33824">
    <property type="entry name" value="POLYKETIDE CYCLASE/DEHYDRASE AND LIPID TRANSPORT SUPERFAMILY PROTEIN"/>
    <property type="match status" value="1"/>
</dbReference>
<dbReference type="CDD" id="cd07817">
    <property type="entry name" value="SRPBCC_8"/>
    <property type="match status" value="1"/>
</dbReference>
<dbReference type="PATRIC" id="fig|1441730.3.peg.3811"/>
<dbReference type="Pfam" id="PF03364">
    <property type="entry name" value="Polyketide_cyc"/>
    <property type="match status" value="1"/>
</dbReference>
<evidence type="ECO:0000313" key="3">
    <source>
        <dbReference type="Proteomes" id="UP000053060"/>
    </source>
</evidence>
<dbReference type="Gene3D" id="3.30.530.20">
    <property type="match status" value="1"/>
</dbReference>
<dbReference type="InterPro" id="IPR005031">
    <property type="entry name" value="COQ10_START"/>
</dbReference>
<dbReference type="AlphaFoldDB" id="A0A0V9UHD7"/>
<dbReference type="RefSeq" id="WP_060653105.1">
    <property type="nucleotide sequence ID" value="NZ_AZXY01000009.1"/>
</dbReference>
<name>A0A0V9UHD7_9NOCA</name>
<feature type="domain" description="Coenzyme Q-binding protein COQ10 START" evidence="1">
    <location>
        <begin position="10"/>
        <end position="130"/>
    </location>
</feature>
<reference evidence="2 3" key="2">
    <citation type="journal article" date="2016" name="Genome Announc.">
        <title>Draft Genome Sequence of a Versatile Hydrocarbon-Degrading Bacterium, Rhodococcus pyridinivorans Strain KG-16, Collected from Oil Fields in India.</title>
        <authorList>
            <person name="Aggarwal R.K."/>
            <person name="Dawar C."/>
            <person name="Phanindranath R."/>
            <person name="Mutnuri L."/>
            <person name="Dayal A.M."/>
        </authorList>
    </citation>
    <scope>NUCLEOTIDE SEQUENCE [LARGE SCALE GENOMIC DNA]</scope>
    <source>
        <strain evidence="2 3">KG-16</strain>
    </source>
</reference>
<organism evidence="2 3">
    <name type="scientific">Rhodococcus pyridinivorans KG-16</name>
    <dbReference type="NCBI Taxonomy" id="1441730"/>
    <lineage>
        <taxon>Bacteria</taxon>
        <taxon>Bacillati</taxon>
        <taxon>Actinomycetota</taxon>
        <taxon>Actinomycetes</taxon>
        <taxon>Mycobacteriales</taxon>
        <taxon>Nocardiaceae</taxon>
        <taxon>Rhodococcus</taxon>
    </lineage>
</organism>
<evidence type="ECO:0000313" key="2">
    <source>
        <dbReference type="EMBL" id="KSZ57422.1"/>
    </source>
</evidence>
<dbReference type="InterPro" id="IPR047137">
    <property type="entry name" value="ORF3"/>
</dbReference>
<evidence type="ECO:0000259" key="1">
    <source>
        <dbReference type="Pfam" id="PF03364"/>
    </source>
</evidence>
<gene>
    <name evidence="2" type="ORF">Z045_18285</name>
</gene>
<protein>
    <submittedName>
        <fullName evidence="2">Cyclase</fullName>
    </submittedName>
</protein>
<accession>A0A0V9UHD7</accession>
<reference evidence="3" key="1">
    <citation type="submission" date="2015-01" db="EMBL/GenBank/DDBJ databases">
        <title>Draft genome sequence of Rhodococcus pyridinivorans strain KG-16, a hydrocarbon-degrading bacterium.</title>
        <authorList>
            <person name="Aggarwal R.K."/>
            <person name="Dawar C."/>
        </authorList>
    </citation>
    <scope>NUCLEOTIDE SEQUENCE [LARGE SCALE GENOMIC DNA]</scope>
    <source>
        <strain evidence="3">KG-16</strain>
    </source>
</reference>
<dbReference type="EMBL" id="AZXY01000009">
    <property type="protein sequence ID" value="KSZ57422.1"/>
    <property type="molecule type" value="Genomic_DNA"/>
</dbReference>